<dbReference type="Gene3D" id="3.30.450.20">
    <property type="entry name" value="PAS domain"/>
    <property type="match status" value="2"/>
</dbReference>
<protein>
    <recommendedName>
        <fullName evidence="1">protein-serine/threonine phosphatase</fullName>
        <ecNumber evidence="1">3.1.3.16</ecNumber>
    </recommendedName>
    <alternativeName>
        <fullName evidence="15">Protein-serine/threonine phosphatase</fullName>
    </alternativeName>
    <alternativeName>
        <fullName evidence="14">Serine/threonine-protein kinase</fullName>
    </alternativeName>
</protein>
<dbReference type="InterPro" id="IPR036457">
    <property type="entry name" value="PPM-type-like_dom_sf"/>
</dbReference>
<dbReference type="SUPFAM" id="SSF81606">
    <property type="entry name" value="PP2C-like"/>
    <property type="match status" value="1"/>
</dbReference>
<dbReference type="Pfam" id="PF00989">
    <property type="entry name" value="PAS"/>
    <property type="match status" value="1"/>
</dbReference>
<evidence type="ECO:0000256" key="10">
    <source>
        <dbReference type="ARBA" id="ARBA00022912"/>
    </source>
</evidence>
<dbReference type="InterPro" id="IPR013656">
    <property type="entry name" value="PAS_4"/>
</dbReference>
<keyword evidence="7" id="KW-0378">Hydrolase</keyword>
<dbReference type="Pfam" id="PF13581">
    <property type="entry name" value="HATPase_c_2"/>
    <property type="match status" value="1"/>
</dbReference>
<dbReference type="GO" id="GO:0046872">
    <property type="term" value="F:metal ion binding"/>
    <property type="evidence" value="ECO:0007669"/>
    <property type="project" value="UniProtKB-KW"/>
</dbReference>
<dbReference type="Gene3D" id="3.60.40.10">
    <property type="entry name" value="PPM-type phosphatase domain"/>
    <property type="match status" value="1"/>
</dbReference>
<comment type="function">
    <text evidence="13">Primarily acts as an independent SigF regulator that is sensitive to the osmosensory signal, mediating the cross talk of PknD with the SigF regulon. Possesses both phosphatase and kinase activities. The kinase domain functions as a classic anti-sigma factor-like kinase to phosphorylate the anti-anti-sigma factor domain at the canonical regulatory site, and the phosphatase domain antagonizes this activity.</text>
</comment>
<comment type="caution">
    <text evidence="17">The sequence shown here is derived from an EMBL/GenBank/DDBJ whole genome shotgun (WGS) entry which is preliminary data.</text>
</comment>
<dbReference type="InterPro" id="IPR000014">
    <property type="entry name" value="PAS"/>
</dbReference>
<dbReference type="Gene3D" id="3.30.565.10">
    <property type="entry name" value="Histidine kinase-like ATPase, C-terminal domain"/>
    <property type="match status" value="1"/>
</dbReference>
<evidence type="ECO:0000256" key="14">
    <source>
        <dbReference type="ARBA" id="ARBA00075117"/>
    </source>
</evidence>
<gene>
    <name evidence="17" type="ORF">GCM10010515_49520</name>
</gene>
<dbReference type="InterPro" id="IPR035965">
    <property type="entry name" value="PAS-like_dom_sf"/>
</dbReference>
<dbReference type="GO" id="GO:0004722">
    <property type="term" value="F:protein serine/threonine phosphatase activity"/>
    <property type="evidence" value="ECO:0007669"/>
    <property type="project" value="UniProtKB-EC"/>
</dbReference>
<evidence type="ECO:0000256" key="9">
    <source>
        <dbReference type="ARBA" id="ARBA00022842"/>
    </source>
</evidence>
<dbReference type="SMART" id="SM00091">
    <property type="entry name" value="PAS"/>
    <property type="match status" value="2"/>
</dbReference>
<keyword evidence="5" id="KW-0547">Nucleotide-binding</keyword>
<dbReference type="NCBIfam" id="TIGR00229">
    <property type="entry name" value="sensory_box"/>
    <property type="match status" value="1"/>
</dbReference>
<reference evidence="17" key="1">
    <citation type="journal article" date="2014" name="Int. J. Syst. Evol. Microbiol.">
        <title>Complete genome sequence of Corynebacterium casei LMG S-19264T (=DSM 44701T), isolated from a smear-ripened cheese.</title>
        <authorList>
            <consortium name="US DOE Joint Genome Institute (JGI-PGF)"/>
            <person name="Walter F."/>
            <person name="Albersmeier A."/>
            <person name="Kalinowski J."/>
            <person name="Ruckert C."/>
        </authorList>
    </citation>
    <scope>NUCLEOTIDE SEQUENCE</scope>
    <source>
        <strain evidence="17">JCM 4956</strain>
    </source>
</reference>
<feature type="domain" description="PAS" evidence="16">
    <location>
        <begin position="9"/>
        <end position="62"/>
    </location>
</feature>
<name>A0A918KTY9_9ACTN</name>
<keyword evidence="11" id="KW-0464">Manganese</keyword>
<dbReference type="EC" id="3.1.3.16" evidence="1"/>
<dbReference type="Pfam" id="PF07228">
    <property type="entry name" value="SpoIIE"/>
    <property type="match status" value="1"/>
</dbReference>
<evidence type="ECO:0000256" key="3">
    <source>
        <dbReference type="ARBA" id="ARBA00022679"/>
    </source>
</evidence>
<evidence type="ECO:0000256" key="7">
    <source>
        <dbReference type="ARBA" id="ARBA00022801"/>
    </source>
</evidence>
<dbReference type="FunFam" id="3.30.565.10:FF:000028">
    <property type="entry name" value="PAS sensor protein"/>
    <property type="match status" value="1"/>
</dbReference>
<sequence length="819" mass="88638">MTITGEMTLARELTVTRETSESAIAMVDEWGTVVAWTQAAERLLGHAAGDVVGRSLALLLPDIEEAPTMSAFVEQCRSKNGWPGTREVYHRDGRPFGVELRISMLKGRDSSVRWLLSVCDIGPTDGGTVNGLLRESLLVRAPVGVSVRDRDLRCTWVNDTMESHDGIPRGRRLGRRFTDALPGAKPEALQAVMRQVVDSGTTRVHQYRTWLTAGPLKDHTFAASFFCLQGADGRAVGVCTINVDVTEGRRVREQLAALGQAGARLGRTLDVMQTGQELADLAVALFADYAAVDLEQSVPVALGDDHPVRIGPAGERLPVFRRAGLASIRRGVPESPWMRGEPVPVPAASPLADALRTGRPHLEPILDTAPGTWIDQHPVLAAKFHESGAHSLMVVPIRSRRVLLGAALFFRTGNPTPFQEVDLLLAEELVSRAASSLENARQYAREQCVALTLQRHLLPKRLKGGVAVDTASRYLPADIDHGVGGDWFDLIPLSGGRVALVVGDVVGHGINAAATMGRFRTAVHTLADMELPPDELLSHLDDTVQRLSEQDDDTDHAAAVVGATCVYAVYDPVTRKCAMAAAGHPPPVIVDPQGRITHLDLPVGTPLGTGLTAAYESVELELPEGSILALYTDGLIESRDHDIDVGMRRLEAALAQPGRSLEELCTEAVECFPEQGPTDDVTLLVVRTRSLNPDHVATWTLPNDGTAPRTARHLAARQLAEWGLGALEDATNVIVSELVTNAVRHSTGPIRLRLIRHQVLTCEVSDTDLCSPRLRRALTLDENGRGLCLVSQLSRRWGSRSIPDGKVVWAEQDLPSEPT</sequence>
<dbReference type="InterPro" id="IPR003018">
    <property type="entry name" value="GAF"/>
</dbReference>
<keyword evidence="18" id="KW-1185">Reference proteome</keyword>
<keyword evidence="8" id="KW-0067">ATP-binding</keyword>
<evidence type="ECO:0000256" key="4">
    <source>
        <dbReference type="ARBA" id="ARBA00022723"/>
    </source>
</evidence>
<dbReference type="SMART" id="SM00331">
    <property type="entry name" value="PP2C_SIG"/>
    <property type="match status" value="1"/>
</dbReference>
<dbReference type="FunFam" id="3.30.450.40:FF:000035">
    <property type="entry name" value="PAS sensor protein"/>
    <property type="match status" value="1"/>
</dbReference>
<dbReference type="InterPro" id="IPR029016">
    <property type="entry name" value="GAF-like_dom_sf"/>
</dbReference>
<proteinExistence type="predicted"/>
<evidence type="ECO:0000256" key="15">
    <source>
        <dbReference type="ARBA" id="ARBA00081350"/>
    </source>
</evidence>
<keyword evidence="4" id="KW-0479">Metal-binding</keyword>
<dbReference type="PROSITE" id="PS50112">
    <property type="entry name" value="PAS"/>
    <property type="match status" value="1"/>
</dbReference>
<comment type="catalytic activity">
    <reaction evidence="12">
        <text>O-phospho-L-seryl-[protein] + H2O = L-seryl-[protein] + phosphate</text>
        <dbReference type="Rhea" id="RHEA:20629"/>
        <dbReference type="Rhea" id="RHEA-COMP:9863"/>
        <dbReference type="Rhea" id="RHEA-COMP:11604"/>
        <dbReference type="ChEBI" id="CHEBI:15377"/>
        <dbReference type="ChEBI" id="CHEBI:29999"/>
        <dbReference type="ChEBI" id="CHEBI:43474"/>
        <dbReference type="ChEBI" id="CHEBI:83421"/>
        <dbReference type="EC" id="3.1.3.16"/>
    </reaction>
</comment>
<dbReference type="Pfam" id="PF01590">
    <property type="entry name" value="GAF"/>
    <property type="match status" value="1"/>
</dbReference>
<dbReference type="SUPFAM" id="SSF55781">
    <property type="entry name" value="GAF domain-like"/>
    <property type="match status" value="1"/>
</dbReference>
<evidence type="ECO:0000259" key="16">
    <source>
        <dbReference type="PROSITE" id="PS50112"/>
    </source>
</evidence>
<dbReference type="CDD" id="cd00130">
    <property type="entry name" value="PAS"/>
    <property type="match status" value="2"/>
</dbReference>
<dbReference type="FunFam" id="3.60.40.10:FF:000005">
    <property type="entry name" value="Serine/threonine protein phosphatase"/>
    <property type="match status" value="1"/>
</dbReference>
<dbReference type="Gene3D" id="3.30.450.40">
    <property type="match status" value="1"/>
</dbReference>
<dbReference type="Pfam" id="PF08448">
    <property type="entry name" value="PAS_4"/>
    <property type="match status" value="1"/>
</dbReference>
<dbReference type="InterPro" id="IPR052016">
    <property type="entry name" value="Bact_Sigma-Reg"/>
</dbReference>
<evidence type="ECO:0000256" key="2">
    <source>
        <dbReference type="ARBA" id="ARBA00022553"/>
    </source>
</evidence>
<keyword evidence="9" id="KW-0460">Magnesium</keyword>
<dbReference type="SMART" id="SM00065">
    <property type="entry name" value="GAF"/>
    <property type="match status" value="1"/>
</dbReference>
<keyword evidence="3" id="KW-0808">Transferase</keyword>
<accession>A0A918KTY9</accession>
<keyword evidence="2" id="KW-0597">Phosphoprotein</keyword>
<evidence type="ECO:0000256" key="12">
    <source>
        <dbReference type="ARBA" id="ARBA00047761"/>
    </source>
</evidence>
<dbReference type="PANTHER" id="PTHR43156">
    <property type="entry name" value="STAGE II SPORULATION PROTEIN E-RELATED"/>
    <property type="match status" value="1"/>
</dbReference>
<dbReference type="InterPro" id="IPR001932">
    <property type="entry name" value="PPM-type_phosphatase-like_dom"/>
</dbReference>
<evidence type="ECO:0000256" key="11">
    <source>
        <dbReference type="ARBA" id="ARBA00023211"/>
    </source>
</evidence>
<dbReference type="InterPro" id="IPR013767">
    <property type="entry name" value="PAS_fold"/>
</dbReference>
<dbReference type="EMBL" id="BMWD01000019">
    <property type="protein sequence ID" value="GGX76017.1"/>
    <property type="molecule type" value="Genomic_DNA"/>
</dbReference>
<evidence type="ECO:0000256" key="8">
    <source>
        <dbReference type="ARBA" id="ARBA00022840"/>
    </source>
</evidence>
<evidence type="ECO:0000313" key="18">
    <source>
        <dbReference type="Proteomes" id="UP000645555"/>
    </source>
</evidence>
<dbReference type="Proteomes" id="UP000645555">
    <property type="component" value="Unassembled WGS sequence"/>
</dbReference>
<dbReference type="SUPFAM" id="SSF55785">
    <property type="entry name" value="PYP-like sensor domain (PAS domain)"/>
    <property type="match status" value="2"/>
</dbReference>
<keyword evidence="10" id="KW-0904">Protein phosphatase</keyword>
<dbReference type="AlphaFoldDB" id="A0A918KTY9"/>
<dbReference type="SUPFAM" id="SSF55874">
    <property type="entry name" value="ATPase domain of HSP90 chaperone/DNA topoisomerase II/histidine kinase"/>
    <property type="match status" value="1"/>
</dbReference>
<evidence type="ECO:0000256" key="13">
    <source>
        <dbReference type="ARBA" id="ARBA00056274"/>
    </source>
</evidence>
<organism evidence="17 18">
    <name type="scientific">Streptomyces fructofermentans</name>
    <dbReference type="NCBI Taxonomy" id="152141"/>
    <lineage>
        <taxon>Bacteria</taxon>
        <taxon>Bacillati</taxon>
        <taxon>Actinomycetota</taxon>
        <taxon>Actinomycetes</taxon>
        <taxon>Kitasatosporales</taxon>
        <taxon>Streptomycetaceae</taxon>
        <taxon>Streptomyces</taxon>
    </lineage>
</organism>
<evidence type="ECO:0000256" key="5">
    <source>
        <dbReference type="ARBA" id="ARBA00022741"/>
    </source>
</evidence>
<dbReference type="GO" id="GO:0006355">
    <property type="term" value="P:regulation of DNA-templated transcription"/>
    <property type="evidence" value="ECO:0007669"/>
    <property type="project" value="InterPro"/>
</dbReference>
<dbReference type="InterPro" id="IPR036890">
    <property type="entry name" value="HATPase_C_sf"/>
</dbReference>
<dbReference type="GO" id="GO:0016301">
    <property type="term" value="F:kinase activity"/>
    <property type="evidence" value="ECO:0007669"/>
    <property type="project" value="UniProtKB-KW"/>
</dbReference>
<keyword evidence="6" id="KW-0418">Kinase</keyword>
<dbReference type="PANTHER" id="PTHR43156:SF2">
    <property type="entry name" value="STAGE II SPORULATION PROTEIN E"/>
    <property type="match status" value="1"/>
</dbReference>
<dbReference type="GO" id="GO:0005524">
    <property type="term" value="F:ATP binding"/>
    <property type="evidence" value="ECO:0007669"/>
    <property type="project" value="UniProtKB-KW"/>
</dbReference>
<reference evidence="17" key="2">
    <citation type="submission" date="2020-09" db="EMBL/GenBank/DDBJ databases">
        <authorList>
            <person name="Sun Q."/>
            <person name="Ohkuma M."/>
        </authorList>
    </citation>
    <scope>NUCLEOTIDE SEQUENCE</scope>
    <source>
        <strain evidence="17">JCM 4956</strain>
    </source>
</reference>
<evidence type="ECO:0000313" key="17">
    <source>
        <dbReference type="EMBL" id="GGX76017.1"/>
    </source>
</evidence>
<dbReference type="InterPro" id="IPR003594">
    <property type="entry name" value="HATPase_dom"/>
</dbReference>
<evidence type="ECO:0000256" key="6">
    <source>
        <dbReference type="ARBA" id="ARBA00022777"/>
    </source>
</evidence>
<dbReference type="CDD" id="cd16936">
    <property type="entry name" value="HATPase_RsbW-like"/>
    <property type="match status" value="1"/>
</dbReference>
<evidence type="ECO:0000256" key="1">
    <source>
        <dbReference type="ARBA" id="ARBA00013081"/>
    </source>
</evidence>